<comment type="similarity">
    <text evidence="12">Belongs to the glycosyltransferase group 1 family. Glycosyltransferase 4 subfamily.</text>
</comment>
<dbReference type="Pfam" id="PF15924">
    <property type="entry name" value="ALG11_N"/>
    <property type="match status" value="1"/>
</dbReference>
<evidence type="ECO:0000313" key="16">
    <source>
        <dbReference type="Proteomes" id="UP001212152"/>
    </source>
</evidence>
<evidence type="ECO:0000256" key="1">
    <source>
        <dbReference type="ARBA" id="ARBA00004389"/>
    </source>
</evidence>
<keyword evidence="16" id="KW-1185">Reference proteome</keyword>
<feature type="domain" description="Glycosyl transferase family 1" evidence="13">
    <location>
        <begin position="210"/>
        <end position="383"/>
    </location>
</feature>
<keyword evidence="8 12" id="KW-0256">Endoplasmic reticulum</keyword>
<comment type="caution">
    <text evidence="15">The sequence shown here is derived from an EMBL/GenBank/DDBJ whole genome shotgun (WGS) entry which is preliminary data.</text>
</comment>
<dbReference type="PANTHER" id="PTHR45919">
    <property type="entry name" value="GDP-MAN:MAN(3)GLCNAC(2)-PP-DOL ALPHA-1,2-MANNOSYLTRANSFERASE"/>
    <property type="match status" value="1"/>
</dbReference>
<protein>
    <recommendedName>
        <fullName evidence="4 12">GDP-Man:Man(3)GlcNAc(2)-PP-Dol alpha-1,2-mannosyltransferase</fullName>
        <ecNumber evidence="3 12">2.4.1.131</ecNumber>
    </recommendedName>
</protein>
<dbReference type="Pfam" id="PF00534">
    <property type="entry name" value="Glycos_transf_1"/>
    <property type="match status" value="1"/>
</dbReference>
<dbReference type="EC" id="2.4.1.131" evidence="3 12"/>
<dbReference type="InterPro" id="IPR001296">
    <property type="entry name" value="Glyco_trans_1"/>
</dbReference>
<dbReference type="AlphaFoldDB" id="A0AAD5TBR4"/>
<keyword evidence="5 12" id="KW-0328">Glycosyltransferase</keyword>
<accession>A0AAD5TBR4</accession>
<evidence type="ECO:0000256" key="7">
    <source>
        <dbReference type="ARBA" id="ARBA00022692"/>
    </source>
</evidence>
<comment type="subcellular location">
    <subcellularLocation>
        <location evidence="1">Endoplasmic reticulum membrane</location>
        <topology evidence="1">Single-pass membrane protein</topology>
    </subcellularLocation>
</comment>
<dbReference type="GO" id="GO:0006487">
    <property type="term" value="P:protein N-linked glycosylation"/>
    <property type="evidence" value="ECO:0007669"/>
    <property type="project" value="TreeGrafter"/>
</dbReference>
<dbReference type="Gene3D" id="3.40.50.2000">
    <property type="entry name" value="Glycogen Phosphorylase B"/>
    <property type="match status" value="1"/>
</dbReference>
<comment type="pathway">
    <text evidence="2 12">Protein modification; protein glycosylation.</text>
</comment>
<evidence type="ECO:0000256" key="2">
    <source>
        <dbReference type="ARBA" id="ARBA00004922"/>
    </source>
</evidence>
<evidence type="ECO:0000259" key="13">
    <source>
        <dbReference type="Pfam" id="PF00534"/>
    </source>
</evidence>
<dbReference type="FunFam" id="3.40.50.2000:FF:000256">
    <property type="entry name" value="GDP-Man:Man(3)GlcNAc(2)-PP-Dol alpha-1,2-mannosyltransferase"/>
    <property type="match status" value="1"/>
</dbReference>
<dbReference type="Proteomes" id="UP001212152">
    <property type="component" value="Unassembled WGS sequence"/>
</dbReference>
<gene>
    <name evidence="15" type="primary">ALG11</name>
    <name evidence="15" type="ORF">HDU87_001149</name>
</gene>
<name>A0AAD5TBR4_9FUNG</name>
<feature type="domain" description="ALG11 mannosyltransferase N-terminal" evidence="14">
    <location>
        <begin position="2"/>
        <end position="187"/>
    </location>
</feature>
<comment type="function">
    <text evidence="12">GDP-Man:Man(3)GlcNAc(2)-PP-Dol alpha-1,2-mannosyltransferase that operates in the biosynthetic pathway of dolichol-linked oligosaccharides, the glycan precursors employed in protein asparagine (N)-glycosylation. The assembly of dolichol-linked oligosaccharides begins on the cytosolic side of the endoplasmic reticulum membrane and finishes in its lumen. The sequential addition of sugars to dolichol pyrophosphate produces dolichol-linked oligosaccharides containing fourteen sugars, including two GlcNAcs, nine mannoses and three glucoses. Once assembled, the oligosaccharide is transferred from the lipid to nascent proteins by oligosaccharyltransferases. Catalyzes, on the cytoplasmic face of the endoplasmic reticulum, the addition of the fourth and fifth mannose residues to the dolichol-linked oligosaccharide chain, to produce Man(5)GlcNAc(2)-PP-dolichol core oligosaccharide.</text>
</comment>
<sequence>MAIRAIQEQWPESVCVVYCRNTHAERAQVLAKVKVQFNLTIREDALKFVPLKHYTWLEAKRYPFLTLLLQSLGSMVVAVEALESLVPDVFVDTIGFAFTYPLACWLYSCKVVAYVHYPTISSDMLRKVSSKEADFNHSAVVARSPFLTRLKKWYYVAFAMAYGFVGRRADVVMVNSTWTQNHINQIWGAPQPASVVFPPCDTLSLRTFPLDHRQRLIVSVAQFRPEKAHTLQLQAFSALLNAHPKFRDGSEMCKLVLIGGSRNEDDRRRAQELRDLAVTLRTQGNVEIVENASYPELQVYLAKASIGLHTMRDEHFGIGIVEYMAAGLIAVAHNSGGPKLDIVVDAPESRTGFLASTAEEYSAAFATILELSDDAQRVIRERARASVVTKFSDATFARRLVENLATVMHPTFQ</sequence>
<reference evidence="15" key="1">
    <citation type="submission" date="2020-05" db="EMBL/GenBank/DDBJ databases">
        <title>Phylogenomic resolution of chytrid fungi.</title>
        <authorList>
            <person name="Stajich J.E."/>
            <person name="Amses K."/>
            <person name="Simmons R."/>
            <person name="Seto K."/>
            <person name="Myers J."/>
            <person name="Bonds A."/>
            <person name="Quandt C.A."/>
            <person name="Barry K."/>
            <person name="Liu P."/>
            <person name="Grigoriev I."/>
            <person name="Longcore J.E."/>
            <person name="James T.Y."/>
        </authorList>
    </citation>
    <scope>NUCLEOTIDE SEQUENCE</scope>
    <source>
        <strain evidence="15">JEL0379</strain>
    </source>
</reference>
<evidence type="ECO:0000256" key="3">
    <source>
        <dbReference type="ARBA" id="ARBA00012645"/>
    </source>
</evidence>
<evidence type="ECO:0000256" key="10">
    <source>
        <dbReference type="ARBA" id="ARBA00023136"/>
    </source>
</evidence>
<dbReference type="GO" id="GO:0005789">
    <property type="term" value="C:endoplasmic reticulum membrane"/>
    <property type="evidence" value="ECO:0007669"/>
    <property type="project" value="UniProtKB-SubCell"/>
</dbReference>
<comment type="catalytic activity">
    <reaction evidence="11 12">
        <text>an alpha-D-Man-(1-&gt;3)-[alpha-D-Man-(1-&gt;6)]-beta-D-Man-(1-&gt;4)-beta-D-GlcNAc-(1-&gt;4)-alpha-D-GlcNAc-diphospho-di-trans,poly-cis-dolichol + 2 GDP-alpha-D-mannose = an alpha-D-Man-(1-&gt;2)-alpha-D-Man-(1-&gt;2)-alpha-D-Man-(1-&gt;3)-[alpha-D-Man-(1-&gt;6)]-beta-D-Man-(1-&gt;4)-beta-D-GlcNAc-(1-&gt;4)-alpha-D-GlcNAc-diphospho-di-trans,poly-cis-dolichol + 2 GDP + 2 H(+)</text>
        <dbReference type="Rhea" id="RHEA:29523"/>
        <dbReference type="Rhea" id="RHEA-COMP:19515"/>
        <dbReference type="Rhea" id="RHEA-COMP:19516"/>
        <dbReference type="ChEBI" id="CHEBI:15378"/>
        <dbReference type="ChEBI" id="CHEBI:57527"/>
        <dbReference type="ChEBI" id="CHEBI:58189"/>
        <dbReference type="ChEBI" id="CHEBI:132511"/>
        <dbReference type="ChEBI" id="CHEBI:132515"/>
        <dbReference type="EC" id="2.4.1.131"/>
    </reaction>
    <physiologicalReaction direction="left-to-right" evidence="11 12">
        <dbReference type="Rhea" id="RHEA:29524"/>
    </physiologicalReaction>
</comment>
<dbReference type="InterPro" id="IPR031814">
    <property type="entry name" value="ALG11_N"/>
</dbReference>
<dbReference type="CDD" id="cd03806">
    <property type="entry name" value="GT4_ALG11-like"/>
    <property type="match status" value="1"/>
</dbReference>
<organism evidence="15 16">
    <name type="scientific">Geranomyces variabilis</name>
    <dbReference type="NCBI Taxonomy" id="109894"/>
    <lineage>
        <taxon>Eukaryota</taxon>
        <taxon>Fungi</taxon>
        <taxon>Fungi incertae sedis</taxon>
        <taxon>Chytridiomycota</taxon>
        <taxon>Chytridiomycota incertae sedis</taxon>
        <taxon>Chytridiomycetes</taxon>
        <taxon>Spizellomycetales</taxon>
        <taxon>Powellomycetaceae</taxon>
        <taxon>Geranomyces</taxon>
    </lineage>
</organism>
<evidence type="ECO:0000313" key="15">
    <source>
        <dbReference type="EMBL" id="KAJ3168418.1"/>
    </source>
</evidence>
<evidence type="ECO:0000256" key="12">
    <source>
        <dbReference type="RuleBase" id="RU367051"/>
    </source>
</evidence>
<dbReference type="EMBL" id="JADGJQ010000120">
    <property type="protein sequence ID" value="KAJ3168418.1"/>
    <property type="molecule type" value="Genomic_DNA"/>
</dbReference>
<evidence type="ECO:0000256" key="8">
    <source>
        <dbReference type="ARBA" id="ARBA00022824"/>
    </source>
</evidence>
<keyword evidence="9" id="KW-1133">Transmembrane helix</keyword>
<keyword evidence="10" id="KW-0472">Membrane</keyword>
<evidence type="ECO:0000256" key="11">
    <source>
        <dbReference type="ARBA" id="ARBA00045065"/>
    </source>
</evidence>
<proteinExistence type="inferred from homology"/>
<dbReference type="GO" id="GO:0004377">
    <property type="term" value="F:GDP-Man:Man(3)GlcNAc(2)-PP-Dol alpha-1,2-mannosyltransferase activity"/>
    <property type="evidence" value="ECO:0007669"/>
    <property type="project" value="UniProtKB-UniRule"/>
</dbReference>
<evidence type="ECO:0000256" key="5">
    <source>
        <dbReference type="ARBA" id="ARBA00022676"/>
    </source>
</evidence>
<evidence type="ECO:0000259" key="14">
    <source>
        <dbReference type="Pfam" id="PF15924"/>
    </source>
</evidence>
<keyword evidence="7" id="KW-0812">Transmembrane</keyword>
<dbReference type="InterPro" id="IPR038013">
    <property type="entry name" value="ALG11"/>
</dbReference>
<keyword evidence="6 12" id="KW-0808">Transferase</keyword>
<evidence type="ECO:0000256" key="4">
    <source>
        <dbReference type="ARBA" id="ARBA00022018"/>
    </source>
</evidence>
<dbReference type="SUPFAM" id="SSF53756">
    <property type="entry name" value="UDP-Glycosyltransferase/glycogen phosphorylase"/>
    <property type="match status" value="1"/>
</dbReference>
<evidence type="ECO:0000256" key="6">
    <source>
        <dbReference type="ARBA" id="ARBA00022679"/>
    </source>
</evidence>
<evidence type="ECO:0000256" key="9">
    <source>
        <dbReference type="ARBA" id="ARBA00022989"/>
    </source>
</evidence>
<dbReference type="PANTHER" id="PTHR45919:SF1">
    <property type="entry name" value="GDP-MAN:MAN(3)GLCNAC(2)-PP-DOL ALPHA-1,2-MANNOSYLTRANSFERASE"/>
    <property type="match status" value="1"/>
</dbReference>